<proteinExistence type="predicted"/>
<name>A0AAJ6CIM5_9BASI</name>
<evidence type="ECO:0000313" key="1">
    <source>
        <dbReference type="EMBL" id="WFD00421.1"/>
    </source>
</evidence>
<organism evidence="1 2">
    <name type="scientific">Malassezia yamatoensis</name>
    <dbReference type="NCBI Taxonomy" id="253288"/>
    <lineage>
        <taxon>Eukaryota</taxon>
        <taxon>Fungi</taxon>
        <taxon>Dikarya</taxon>
        <taxon>Basidiomycota</taxon>
        <taxon>Ustilaginomycotina</taxon>
        <taxon>Malasseziomycetes</taxon>
        <taxon>Malasseziales</taxon>
        <taxon>Malasseziaceae</taxon>
        <taxon>Malassezia</taxon>
    </lineage>
</organism>
<protein>
    <submittedName>
        <fullName evidence="1">Uncharacterized protein</fullName>
    </submittedName>
</protein>
<reference evidence="1 2" key="1">
    <citation type="submission" date="2023-03" db="EMBL/GenBank/DDBJ databases">
        <title>Mating type loci evolution in Malassezia.</title>
        <authorList>
            <person name="Coelho M.A."/>
        </authorList>
    </citation>
    <scope>NUCLEOTIDE SEQUENCE [LARGE SCALE GENOMIC DNA]</scope>
    <source>
        <strain evidence="1 2">CBS 9725</strain>
    </source>
</reference>
<dbReference type="AlphaFoldDB" id="A0AAJ6CIM5"/>
<dbReference type="EMBL" id="CP119947">
    <property type="protein sequence ID" value="WFD00421.1"/>
    <property type="molecule type" value="Genomic_DNA"/>
</dbReference>
<gene>
    <name evidence="1" type="ORF">MYAM1_003170</name>
</gene>
<dbReference type="PANTHER" id="PTHR43721:SF9">
    <property type="entry name" value="GTP-BINDING PROTEIN 1"/>
    <property type="match status" value="1"/>
</dbReference>
<keyword evidence="2" id="KW-1185">Reference proteome</keyword>
<dbReference type="GO" id="GO:0003746">
    <property type="term" value="F:translation elongation factor activity"/>
    <property type="evidence" value="ECO:0007669"/>
    <property type="project" value="TreeGrafter"/>
</dbReference>
<dbReference type="PANTHER" id="PTHR43721">
    <property type="entry name" value="ELONGATION FACTOR TU-RELATED"/>
    <property type="match status" value="1"/>
</dbReference>
<sequence length="290" mass="31742">MASPWMAHTSSPLNASNDGLASKCALSSEPLAAEQDEEGNVEYKLQILPTSVDRFHRLTTQLSWRLSEGGGTCVYELGVRDDGALIGTSLEEMRKSLANLCAMANHVGADVALQRVLVKFPEESNTTSFRFLTSANEVADLLKIHTELPSIEYPHVHTPKNTITIQLAPHTPSPSLSNAMQNPNALAVPTYPNAISVPIPTPTRTNWPSSANTLQQQPEPAFITRRDRRVARYQATILAGAGLGETPRRTDLTRTMSRSPTYTPPSNTKQFLVEAVLTQAHECFVDYSAF</sequence>
<dbReference type="Proteomes" id="UP001219567">
    <property type="component" value="Chromosome 5"/>
</dbReference>
<accession>A0AAJ6CIM5</accession>
<dbReference type="InterPro" id="IPR050055">
    <property type="entry name" value="EF-Tu_GTPase"/>
</dbReference>
<evidence type="ECO:0000313" key="2">
    <source>
        <dbReference type="Proteomes" id="UP001219567"/>
    </source>
</evidence>